<feature type="compositionally biased region" description="Polar residues" evidence="2">
    <location>
        <begin position="1"/>
        <end position="37"/>
    </location>
</feature>
<feature type="non-terminal residue" evidence="3">
    <location>
        <position position="1"/>
    </location>
</feature>
<feature type="compositionally biased region" description="Pro residues" evidence="2">
    <location>
        <begin position="42"/>
        <end position="52"/>
    </location>
</feature>
<reference evidence="3 4" key="1">
    <citation type="journal article" date="2015" name="Fungal Genet. Biol.">
        <title>Evolution of novel wood decay mechanisms in Agaricales revealed by the genome sequences of Fistulina hepatica and Cylindrobasidium torrendii.</title>
        <authorList>
            <person name="Floudas D."/>
            <person name="Held B.W."/>
            <person name="Riley R."/>
            <person name="Nagy L.G."/>
            <person name="Koehler G."/>
            <person name="Ransdell A.S."/>
            <person name="Younus H."/>
            <person name="Chow J."/>
            <person name="Chiniquy J."/>
            <person name="Lipzen A."/>
            <person name="Tritt A."/>
            <person name="Sun H."/>
            <person name="Haridas S."/>
            <person name="LaButti K."/>
            <person name="Ohm R.A."/>
            <person name="Kues U."/>
            <person name="Blanchette R.A."/>
            <person name="Grigoriev I.V."/>
            <person name="Minto R.E."/>
            <person name="Hibbett D.S."/>
        </authorList>
    </citation>
    <scope>NUCLEOTIDE SEQUENCE [LARGE SCALE GENOMIC DNA]</scope>
    <source>
        <strain evidence="3 4">FP15055 ss-10</strain>
    </source>
</reference>
<evidence type="ECO:0000313" key="3">
    <source>
        <dbReference type="EMBL" id="KIY63607.1"/>
    </source>
</evidence>
<keyword evidence="1" id="KW-0175">Coiled coil</keyword>
<sequence length="372" mass="41007">MNPRNNNRQTLKLDTANTSRLGNPLTSTFTPPWSTRDTAPTSAPPSCLPPPKADLMQKPTPPTAPNKGPQQARQQQQQQPTPPNSALDDVSTIAGALVQTQELAKNLASALGRLEIQASRLSSSKAALEAQKRVQSLRELVREQSQKHEEAITREEHALEAAVLEALKGRLRDEALKNAREKVNERVQDRIQRALKDHIPETMTVDALQHEEDMVSLDVQLHNTEARRVNEILKKNDRLRPLLRPPILSSDPKNPSAALSPRAHISPSAIAPFQMPKKEQELTVALCGKLPEAGAKKLADYYNLTPRPRPLLSSSPRNMETRPGVGPTREEHINAYLEFAGAPFRCTRIAPPSTAARPVGSEGTAVIWTKQL</sequence>
<name>A0A0D7AZF3_9AGAR</name>
<feature type="coiled-coil region" evidence="1">
    <location>
        <begin position="111"/>
        <end position="154"/>
    </location>
</feature>
<evidence type="ECO:0000256" key="2">
    <source>
        <dbReference type="SAM" id="MobiDB-lite"/>
    </source>
</evidence>
<accession>A0A0D7AZF3</accession>
<evidence type="ECO:0000313" key="4">
    <source>
        <dbReference type="Proteomes" id="UP000054007"/>
    </source>
</evidence>
<dbReference type="STRING" id="1314674.A0A0D7AZF3"/>
<keyword evidence="4" id="KW-1185">Reference proteome</keyword>
<dbReference type="Proteomes" id="UP000054007">
    <property type="component" value="Unassembled WGS sequence"/>
</dbReference>
<feature type="region of interest" description="Disordered" evidence="2">
    <location>
        <begin position="1"/>
        <end position="88"/>
    </location>
</feature>
<gene>
    <name evidence="3" type="ORF">CYLTODRAFT_425944</name>
</gene>
<evidence type="ECO:0000256" key="1">
    <source>
        <dbReference type="SAM" id="Coils"/>
    </source>
</evidence>
<dbReference type="EMBL" id="KN880684">
    <property type="protein sequence ID" value="KIY63607.1"/>
    <property type="molecule type" value="Genomic_DNA"/>
</dbReference>
<protein>
    <submittedName>
        <fullName evidence="3">Uncharacterized protein</fullName>
    </submittedName>
</protein>
<feature type="compositionally biased region" description="Low complexity" evidence="2">
    <location>
        <begin position="69"/>
        <end position="79"/>
    </location>
</feature>
<proteinExistence type="predicted"/>
<dbReference type="AlphaFoldDB" id="A0A0D7AZF3"/>
<organism evidence="3 4">
    <name type="scientific">Cylindrobasidium torrendii FP15055 ss-10</name>
    <dbReference type="NCBI Taxonomy" id="1314674"/>
    <lineage>
        <taxon>Eukaryota</taxon>
        <taxon>Fungi</taxon>
        <taxon>Dikarya</taxon>
        <taxon>Basidiomycota</taxon>
        <taxon>Agaricomycotina</taxon>
        <taxon>Agaricomycetes</taxon>
        <taxon>Agaricomycetidae</taxon>
        <taxon>Agaricales</taxon>
        <taxon>Marasmiineae</taxon>
        <taxon>Physalacriaceae</taxon>
        <taxon>Cylindrobasidium</taxon>
    </lineage>
</organism>
<dbReference type="OrthoDB" id="6474464at2759"/>